<dbReference type="Proteomes" id="UP000831156">
    <property type="component" value="Chromosome 9"/>
</dbReference>
<gene>
    <name evidence="3" type="ORF">PGABG01_0918000</name>
</gene>
<feature type="region of interest" description="Disordered" evidence="1">
    <location>
        <begin position="835"/>
        <end position="882"/>
    </location>
</feature>
<keyword evidence="4" id="KW-1185">Reference proteome</keyword>
<feature type="compositionally biased region" description="Basic and acidic residues" evidence="1">
    <location>
        <begin position="492"/>
        <end position="516"/>
    </location>
</feature>
<name>A0ABY1UM29_9APIC</name>
<proteinExistence type="predicted"/>
<evidence type="ECO:0000256" key="2">
    <source>
        <dbReference type="SAM" id="SignalP"/>
    </source>
</evidence>
<reference evidence="3" key="1">
    <citation type="submission" date="2016-09" db="EMBL/GenBank/DDBJ databases">
        <authorList>
            <consortium name="Pathogen Informatics"/>
            <person name="Sun Q."/>
            <person name="Inoue M."/>
        </authorList>
    </citation>
    <scope>NUCLEOTIDE SEQUENCE</scope>
</reference>
<evidence type="ECO:0000256" key="1">
    <source>
        <dbReference type="SAM" id="MobiDB-lite"/>
    </source>
</evidence>
<feature type="compositionally biased region" description="Low complexity" evidence="1">
    <location>
        <begin position="134"/>
        <end position="151"/>
    </location>
</feature>
<feature type="signal peptide" evidence="2">
    <location>
        <begin position="1"/>
        <end position="25"/>
    </location>
</feature>
<dbReference type="EMBL" id="LT969432">
    <property type="protein sequence ID" value="SOV14169.1"/>
    <property type="molecule type" value="Genomic_DNA"/>
</dbReference>
<feature type="region of interest" description="Disordered" evidence="1">
    <location>
        <begin position="127"/>
        <end position="151"/>
    </location>
</feature>
<accession>A0ABY1UM29</accession>
<evidence type="ECO:0000313" key="4">
    <source>
        <dbReference type="Proteomes" id="UP000831156"/>
    </source>
</evidence>
<feature type="compositionally biased region" description="Low complexity" evidence="1">
    <location>
        <begin position="858"/>
        <end position="882"/>
    </location>
</feature>
<keyword evidence="2" id="KW-0732">Signal</keyword>
<sequence>MIKCIQLYLITVCILLINIVCKTYRDNSYAAYIRNNIHNTHRTKKKIYRRYAQKKKEKESYEEYFKELDKIFNEYDYDADQVEEEEKKKEQELNLITEKDLLEINFCNYEKDPRSLANLVKDKSEEEIEKENIQNNQNNQNNQNDQNDQNNTLEYSYDYDRILKKKKFLKEKIEYKDKFILNENHNKLINNIDTSFMNDFLNNYKNDFNKPFYKARRDQYFAREDLTQDEIKNNNQIEYKEGNIYNNSNNYIYDDEEKKVPYDHKISKDDQNNEDLLNENLESVLFLKRIRNTFDIERNIYINDSIKDIKEKYDNQGDKTNIWNNINDNDKGRDEENRFHKYVEEKIKNANTDENIDKLILKKYINMFSIDEEVLNINEKIKKCENVHSILEIFKENKRINIINIMYAFIYIDRFKCLNITEYLYEKRFAYITYALEEIMKYYLYVLNKKGLKDLYKKKNIKNLNNINEEDTEKKNIKNIKNLNNINEEDTEKQNKIHMDDNNNKDSSNKDNNYDNDDFERRTLQLNDKNLIFLIKYMNKLKLFYININLYNMFFLILSKSFPLCSANSFVILLSYMNEYNYYNNNIHKKINISILNEVFHIFKRDGIKSSGLNFAHFKILLPLLIKYKYVNNNIFKLLYLYFEKDIKNMMKTLTSNIKKKERKEICNVLFYDVKTKEQEKNKEKYLSYLKYEEMKEKKESMEILSQLLNYLMICKFNEEDTIVLKLIEIFIDYMHLLDVDQLLNIFFNYHIFKYSNEKIIYRCKQELLNRKSLLKDYHINKILSFIIYNYRNAEIYRNYYRHWFNYKNYIIYRNHECVDTISSDENITQKEHETYKMKKKNTQNNINDKKENTPIENMDNNQYDDNNNNNSHNNNNNNSNNSYSRFHSFYDNLSEEGNVKKLPSNISVKEVLEKRKEIKQFKKDYYINKKIFKDIEFIYDLTHDIHIYVSFKNVHLLKLVYSIYLLSLLFYKNMDVLRIASEIAYDLTDTNIFSFIDQYSYYLYDDIYIVIKTFKYISFFSMDLIDIWKKFFFLLNHFVNNLNLENIYDIFFFIHIAKITNLKNENYDVFHLLTSRMKNIVKILFTHNIKNFNTYPHTYILNILNMINDEKNEHVTDFLQYFFYSIYKRIQYLSSHDDNMLADLSYYKDKMDVPDTNIEDNMKKVNNKYNEDDKYVDDNKYNEDDKYVDDNKSVDDNINSFNNNIKIDRFEKKDNNIYIFSNKSDTKNKESNNIYKNVNNYIYNFKDIRLFIKIFLRYYKQDQENFNLQIVDFILYNSEVFFFNMWTNRRYYQRHYFFGNEIKEFLHLLKELIQNKLYNSNIMYRCVNIFKYIINIQSTINIQDISNIKCNLYSNFFLHFDNINDVNLWKYIRKVFLIQSDI</sequence>
<feature type="chain" id="PRO_5046799510" evidence="2">
    <location>
        <begin position="26"/>
        <end position="1383"/>
    </location>
</feature>
<feature type="region of interest" description="Disordered" evidence="1">
    <location>
        <begin position="491"/>
        <end position="516"/>
    </location>
</feature>
<protein>
    <submittedName>
        <fullName evidence="3">Uncharacterized protein</fullName>
    </submittedName>
</protein>
<organism evidence="3 4">
    <name type="scientific">Plasmodium gaboni</name>
    <dbReference type="NCBI Taxonomy" id="647221"/>
    <lineage>
        <taxon>Eukaryota</taxon>
        <taxon>Sar</taxon>
        <taxon>Alveolata</taxon>
        <taxon>Apicomplexa</taxon>
        <taxon>Aconoidasida</taxon>
        <taxon>Haemosporida</taxon>
        <taxon>Plasmodiidae</taxon>
        <taxon>Plasmodium</taxon>
        <taxon>Plasmodium (Laverania)</taxon>
    </lineage>
</organism>
<evidence type="ECO:0000313" key="3">
    <source>
        <dbReference type="EMBL" id="SOV14169.1"/>
    </source>
</evidence>